<proteinExistence type="predicted"/>
<gene>
    <name evidence="1" type="primary">DET1_3</name>
    <name evidence="1" type="ORF">HAX54_052577</name>
</gene>
<keyword evidence="2" id="KW-1185">Reference proteome</keyword>
<evidence type="ECO:0000313" key="1">
    <source>
        <dbReference type="EMBL" id="MCE3052423.1"/>
    </source>
</evidence>
<sequence length="61" mass="7166">MFKSNNVTARLFERQICTPAPGTSIHRARRFYENVVPSYTIYDVECPDQSFRKFTDDGLYL</sequence>
<protein>
    <submittedName>
        <fullName evidence="1">Acid phosphatase det1</fullName>
    </submittedName>
</protein>
<dbReference type="EMBL" id="JACEIK010009579">
    <property type="protein sequence ID" value="MCE3052423.1"/>
    <property type="molecule type" value="Genomic_DNA"/>
</dbReference>
<feature type="non-terminal residue" evidence="1">
    <location>
        <position position="61"/>
    </location>
</feature>
<reference evidence="1 2" key="1">
    <citation type="journal article" date="2021" name="BMC Genomics">
        <title>Datura genome reveals duplications of psychoactive alkaloid biosynthetic genes and high mutation rate following tissue culture.</title>
        <authorList>
            <person name="Rajewski A."/>
            <person name="Carter-House D."/>
            <person name="Stajich J."/>
            <person name="Litt A."/>
        </authorList>
    </citation>
    <scope>NUCLEOTIDE SEQUENCE [LARGE SCALE GENOMIC DNA]</scope>
    <source>
        <strain evidence="1">AR-01</strain>
    </source>
</reference>
<dbReference type="Proteomes" id="UP000823775">
    <property type="component" value="Unassembled WGS sequence"/>
</dbReference>
<organism evidence="1 2">
    <name type="scientific">Datura stramonium</name>
    <name type="common">Jimsonweed</name>
    <name type="synonym">Common thornapple</name>
    <dbReference type="NCBI Taxonomy" id="4076"/>
    <lineage>
        <taxon>Eukaryota</taxon>
        <taxon>Viridiplantae</taxon>
        <taxon>Streptophyta</taxon>
        <taxon>Embryophyta</taxon>
        <taxon>Tracheophyta</taxon>
        <taxon>Spermatophyta</taxon>
        <taxon>Magnoliopsida</taxon>
        <taxon>eudicotyledons</taxon>
        <taxon>Gunneridae</taxon>
        <taxon>Pentapetalae</taxon>
        <taxon>asterids</taxon>
        <taxon>lamiids</taxon>
        <taxon>Solanales</taxon>
        <taxon>Solanaceae</taxon>
        <taxon>Solanoideae</taxon>
        <taxon>Datureae</taxon>
        <taxon>Datura</taxon>
    </lineage>
</organism>
<comment type="caution">
    <text evidence="1">The sequence shown here is derived from an EMBL/GenBank/DDBJ whole genome shotgun (WGS) entry which is preliminary data.</text>
</comment>
<dbReference type="PANTHER" id="PTHR13374:SF3">
    <property type="entry name" value="DET1 HOMOLOG"/>
    <property type="match status" value="1"/>
</dbReference>
<evidence type="ECO:0000313" key="2">
    <source>
        <dbReference type="Proteomes" id="UP000823775"/>
    </source>
</evidence>
<dbReference type="PANTHER" id="PTHR13374">
    <property type="entry name" value="DET1 HOMOLOG DE-ETIOLATED-1 HOMOLOG"/>
    <property type="match status" value="1"/>
</dbReference>
<name>A0ABS8WNM4_DATST</name>
<accession>A0ABS8WNM4</accession>
<dbReference type="InterPro" id="IPR019138">
    <property type="entry name" value="De-etiolated_protein_1_Det1"/>
</dbReference>